<feature type="region of interest" description="Disordered" evidence="1">
    <location>
        <begin position="369"/>
        <end position="394"/>
    </location>
</feature>
<dbReference type="InterPro" id="IPR002938">
    <property type="entry name" value="FAD-bd"/>
</dbReference>
<evidence type="ECO:0000313" key="3">
    <source>
        <dbReference type="EMBL" id="GAA4916162.1"/>
    </source>
</evidence>
<dbReference type="InterPro" id="IPR036188">
    <property type="entry name" value="FAD/NAD-bd_sf"/>
</dbReference>
<keyword evidence="4" id="KW-1185">Reference proteome</keyword>
<evidence type="ECO:0000259" key="2">
    <source>
        <dbReference type="Pfam" id="PF01494"/>
    </source>
</evidence>
<protein>
    <submittedName>
        <fullName evidence="3">NAD(P)/FAD-dependent oxidoreductase</fullName>
    </submittedName>
</protein>
<sequence length="394" mass="42714">MTTTEHTDVLVVGAGLAGLRTATLLATRGHQVTLIERRRRLTDFIRTTGIFVRKTFTDYDLGEEHLGPPIRTMVLYPPSHRAPVTLRSNRDEYRVGEMGPLYEHGAREAVAAGVDLQLGTRYLGKVSDHTYLIRNDEGRTRIRAQYIVGADGARSQVARDLGLDLNTHLLVGAERVYTVTSAPAEPAFHCVIDPNITPGYLAWVINDGVHAHIGTAGYARRYRHGIQQALETFSRTAPGLEPQDRHPQQVEQRGGPIPVGGLLPQISCPAGLLVGDAAGAVSPLTAGGLDPCLRLSDHAVEILDSALTQSQPDLLRHYDGATLRREFRGRLAMRHALAQLRSPAVAAAAFTALRTPPGRAAAKRILFSDKSFPTPPTPQDSFGIRPTIPTTLGA</sequence>
<evidence type="ECO:0000256" key="1">
    <source>
        <dbReference type="SAM" id="MobiDB-lite"/>
    </source>
</evidence>
<dbReference type="InterPro" id="IPR050407">
    <property type="entry name" value="Geranylgeranyl_reductase"/>
</dbReference>
<proteinExistence type="predicted"/>
<dbReference type="RefSeq" id="WP_345476897.1">
    <property type="nucleotide sequence ID" value="NZ_BAABLW010000005.1"/>
</dbReference>
<feature type="domain" description="FAD-binding" evidence="2">
    <location>
        <begin position="108"/>
        <end position="180"/>
    </location>
</feature>
<dbReference type="Proteomes" id="UP001500368">
    <property type="component" value="Unassembled WGS sequence"/>
</dbReference>
<gene>
    <name evidence="3" type="ORF">GCM10025790_09170</name>
</gene>
<dbReference type="Gene3D" id="3.50.50.60">
    <property type="entry name" value="FAD/NAD(P)-binding domain"/>
    <property type="match status" value="1"/>
</dbReference>
<dbReference type="SUPFAM" id="SSF51905">
    <property type="entry name" value="FAD/NAD(P)-binding domain"/>
    <property type="match status" value="1"/>
</dbReference>
<evidence type="ECO:0000313" key="4">
    <source>
        <dbReference type="Proteomes" id="UP001500368"/>
    </source>
</evidence>
<dbReference type="PRINTS" id="PR00420">
    <property type="entry name" value="RNGMNOXGNASE"/>
</dbReference>
<feature type="domain" description="FAD-binding" evidence="2">
    <location>
        <begin position="7"/>
        <end position="50"/>
    </location>
</feature>
<dbReference type="Pfam" id="PF01494">
    <property type="entry name" value="FAD_binding_3"/>
    <property type="match status" value="2"/>
</dbReference>
<organism evidence="3 4">
    <name type="scientific">Nesterenkonia rhizosphaerae</name>
    <dbReference type="NCBI Taxonomy" id="1348272"/>
    <lineage>
        <taxon>Bacteria</taxon>
        <taxon>Bacillati</taxon>
        <taxon>Actinomycetota</taxon>
        <taxon>Actinomycetes</taxon>
        <taxon>Micrococcales</taxon>
        <taxon>Micrococcaceae</taxon>
        <taxon>Nesterenkonia</taxon>
    </lineage>
</organism>
<dbReference type="EMBL" id="BAABLW010000005">
    <property type="protein sequence ID" value="GAA4916162.1"/>
    <property type="molecule type" value="Genomic_DNA"/>
</dbReference>
<accession>A0ABP9FU98</accession>
<reference evidence="4" key="1">
    <citation type="journal article" date="2019" name="Int. J. Syst. Evol. Microbiol.">
        <title>The Global Catalogue of Microorganisms (GCM) 10K type strain sequencing project: providing services to taxonomists for standard genome sequencing and annotation.</title>
        <authorList>
            <consortium name="The Broad Institute Genomics Platform"/>
            <consortium name="The Broad Institute Genome Sequencing Center for Infectious Disease"/>
            <person name="Wu L."/>
            <person name="Ma J."/>
        </authorList>
    </citation>
    <scope>NUCLEOTIDE SEQUENCE [LARGE SCALE GENOMIC DNA]</scope>
    <source>
        <strain evidence="4">JCM 19129</strain>
    </source>
</reference>
<dbReference type="PANTHER" id="PTHR42685">
    <property type="entry name" value="GERANYLGERANYL DIPHOSPHATE REDUCTASE"/>
    <property type="match status" value="1"/>
</dbReference>
<dbReference type="PANTHER" id="PTHR42685:SF22">
    <property type="entry name" value="CONDITIONED MEDIUM FACTOR RECEPTOR 1"/>
    <property type="match status" value="1"/>
</dbReference>
<comment type="caution">
    <text evidence="3">The sequence shown here is derived from an EMBL/GenBank/DDBJ whole genome shotgun (WGS) entry which is preliminary data.</text>
</comment>
<name>A0ABP9FU98_9MICC</name>